<keyword evidence="3" id="KW-0808">Transferase</keyword>
<dbReference type="Pfam" id="PF02776">
    <property type="entry name" value="TPP_enzyme_N"/>
    <property type="match status" value="1"/>
</dbReference>
<dbReference type="SUPFAM" id="SSF52518">
    <property type="entry name" value="Thiamin diphosphate-binding fold (THDP-binding)"/>
    <property type="match status" value="2"/>
</dbReference>
<dbReference type="PANTHER" id="PTHR18968">
    <property type="entry name" value="THIAMINE PYROPHOSPHATE ENZYMES"/>
    <property type="match status" value="1"/>
</dbReference>
<gene>
    <name evidence="10" type="ORF">DI533_17460</name>
</gene>
<accession>A0A2W5S9Q1</accession>
<dbReference type="PANTHER" id="PTHR18968:SF13">
    <property type="entry name" value="ACETOLACTATE SYNTHASE CATALYTIC SUBUNIT, MITOCHONDRIAL"/>
    <property type="match status" value="1"/>
</dbReference>
<dbReference type="InterPro" id="IPR045229">
    <property type="entry name" value="TPP_enz"/>
</dbReference>
<evidence type="ECO:0000259" key="8">
    <source>
        <dbReference type="Pfam" id="PF02775"/>
    </source>
</evidence>
<feature type="domain" description="Thiamine pyrophosphate enzyme central" evidence="7">
    <location>
        <begin position="224"/>
        <end position="356"/>
    </location>
</feature>
<feature type="region of interest" description="Disordered" evidence="6">
    <location>
        <begin position="1"/>
        <end position="27"/>
    </location>
</feature>
<evidence type="ECO:0000256" key="6">
    <source>
        <dbReference type="SAM" id="MobiDB-lite"/>
    </source>
</evidence>
<dbReference type="PROSITE" id="PS00187">
    <property type="entry name" value="TPP_ENZYMES"/>
    <property type="match status" value="1"/>
</dbReference>
<dbReference type="Pfam" id="PF00205">
    <property type="entry name" value="TPP_enzyme_M"/>
    <property type="match status" value="1"/>
</dbReference>
<evidence type="ECO:0000256" key="2">
    <source>
        <dbReference type="ARBA" id="ARBA00007812"/>
    </source>
</evidence>
<dbReference type="InterPro" id="IPR012001">
    <property type="entry name" value="Thiamin_PyroP_enz_TPP-bd_dom"/>
</dbReference>
<evidence type="ECO:0008006" key="12">
    <source>
        <dbReference type="Google" id="ProtNLM"/>
    </source>
</evidence>
<evidence type="ECO:0000256" key="4">
    <source>
        <dbReference type="ARBA" id="ARBA00023052"/>
    </source>
</evidence>
<comment type="cofactor">
    <cofactor evidence="1">
        <name>thiamine diphosphate</name>
        <dbReference type="ChEBI" id="CHEBI:58937"/>
    </cofactor>
</comment>
<dbReference type="CDD" id="cd00568">
    <property type="entry name" value="TPP_enzymes"/>
    <property type="match status" value="1"/>
</dbReference>
<evidence type="ECO:0000256" key="1">
    <source>
        <dbReference type="ARBA" id="ARBA00001964"/>
    </source>
</evidence>
<evidence type="ECO:0000313" key="11">
    <source>
        <dbReference type="Proteomes" id="UP000248975"/>
    </source>
</evidence>
<evidence type="ECO:0000256" key="3">
    <source>
        <dbReference type="ARBA" id="ARBA00022679"/>
    </source>
</evidence>
<comment type="similarity">
    <text evidence="2 5">Belongs to the TPP enzyme family.</text>
</comment>
<dbReference type="CDD" id="cd07035">
    <property type="entry name" value="TPP_PYR_POX_like"/>
    <property type="match status" value="1"/>
</dbReference>
<dbReference type="GO" id="GO:0005948">
    <property type="term" value="C:acetolactate synthase complex"/>
    <property type="evidence" value="ECO:0007669"/>
    <property type="project" value="TreeGrafter"/>
</dbReference>
<protein>
    <recommendedName>
        <fullName evidence="12">5-guanidino-2-oxopentanoate decarboxylase</fullName>
    </recommendedName>
</protein>
<dbReference type="InterPro" id="IPR000399">
    <property type="entry name" value="TPP-bd_CS"/>
</dbReference>
<comment type="caution">
    <text evidence="10">The sequence shown here is derived from an EMBL/GenBank/DDBJ whole genome shotgun (WGS) entry which is preliminary data.</text>
</comment>
<feature type="domain" description="Thiamine pyrophosphate enzyme TPP-binding" evidence="8">
    <location>
        <begin position="422"/>
        <end position="548"/>
    </location>
</feature>
<dbReference type="InterPro" id="IPR029035">
    <property type="entry name" value="DHS-like_NAD/FAD-binding_dom"/>
</dbReference>
<dbReference type="AlphaFoldDB" id="A0A2W5S9Q1"/>
<evidence type="ECO:0000259" key="9">
    <source>
        <dbReference type="Pfam" id="PF02776"/>
    </source>
</evidence>
<keyword evidence="4 5" id="KW-0786">Thiamine pyrophosphate</keyword>
<dbReference type="EMBL" id="QFQS01000005">
    <property type="protein sequence ID" value="PZQ95835.1"/>
    <property type="molecule type" value="Genomic_DNA"/>
</dbReference>
<dbReference type="GO" id="GO:0009097">
    <property type="term" value="P:isoleucine biosynthetic process"/>
    <property type="evidence" value="ECO:0007669"/>
    <property type="project" value="TreeGrafter"/>
</dbReference>
<dbReference type="GO" id="GO:0030976">
    <property type="term" value="F:thiamine pyrophosphate binding"/>
    <property type="evidence" value="ECO:0007669"/>
    <property type="project" value="InterPro"/>
</dbReference>
<dbReference type="GO" id="GO:0050660">
    <property type="term" value="F:flavin adenine dinucleotide binding"/>
    <property type="evidence" value="ECO:0007669"/>
    <property type="project" value="TreeGrafter"/>
</dbReference>
<dbReference type="Pfam" id="PF02775">
    <property type="entry name" value="TPP_enzyme_C"/>
    <property type="match status" value="1"/>
</dbReference>
<dbReference type="NCBIfam" id="NF005712">
    <property type="entry name" value="PRK07524.1"/>
    <property type="match status" value="1"/>
</dbReference>
<dbReference type="InterPro" id="IPR029061">
    <property type="entry name" value="THDP-binding"/>
</dbReference>
<evidence type="ECO:0000256" key="5">
    <source>
        <dbReference type="RuleBase" id="RU362132"/>
    </source>
</evidence>
<name>A0A2W5S9Q1_CERSP</name>
<organism evidence="10 11">
    <name type="scientific">Cereibacter sphaeroides</name>
    <name type="common">Rhodobacter sphaeroides</name>
    <dbReference type="NCBI Taxonomy" id="1063"/>
    <lineage>
        <taxon>Bacteria</taxon>
        <taxon>Pseudomonadati</taxon>
        <taxon>Pseudomonadota</taxon>
        <taxon>Alphaproteobacteria</taxon>
        <taxon>Rhodobacterales</taxon>
        <taxon>Paracoccaceae</taxon>
        <taxon>Cereibacter</taxon>
    </lineage>
</organism>
<dbReference type="GO" id="GO:0003984">
    <property type="term" value="F:acetolactate synthase activity"/>
    <property type="evidence" value="ECO:0007669"/>
    <property type="project" value="TreeGrafter"/>
</dbReference>
<dbReference type="GO" id="GO:0009099">
    <property type="term" value="P:L-valine biosynthetic process"/>
    <property type="evidence" value="ECO:0007669"/>
    <property type="project" value="TreeGrafter"/>
</dbReference>
<dbReference type="SUPFAM" id="SSF52467">
    <property type="entry name" value="DHS-like NAD/FAD-binding domain"/>
    <property type="match status" value="1"/>
</dbReference>
<evidence type="ECO:0000259" key="7">
    <source>
        <dbReference type="Pfam" id="PF00205"/>
    </source>
</evidence>
<reference evidence="10 11" key="1">
    <citation type="submission" date="2017-08" db="EMBL/GenBank/DDBJ databases">
        <title>Infants hospitalized years apart are colonized by the same room-sourced microbial strains.</title>
        <authorList>
            <person name="Brooks B."/>
            <person name="Olm M.R."/>
            <person name="Firek B.A."/>
            <person name="Baker R."/>
            <person name="Thomas B.C."/>
            <person name="Morowitz M.J."/>
            <person name="Banfield J.F."/>
        </authorList>
    </citation>
    <scope>NUCLEOTIDE SEQUENCE [LARGE SCALE GENOMIC DNA]</scope>
    <source>
        <strain evidence="10">S2_003_000_R2_11</strain>
    </source>
</reference>
<dbReference type="InterPro" id="IPR012000">
    <property type="entry name" value="Thiamin_PyroP_enz_cen_dom"/>
</dbReference>
<proteinExistence type="inferred from homology"/>
<dbReference type="InterPro" id="IPR011766">
    <property type="entry name" value="TPP_enzyme_TPP-bd"/>
</dbReference>
<dbReference type="Gene3D" id="3.40.50.1220">
    <property type="entry name" value="TPP-binding domain"/>
    <property type="match status" value="1"/>
</dbReference>
<feature type="domain" description="Thiamine pyrophosphate enzyme N-terminal TPP-binding" evidence="9">
    <location>
        <begin position="35"/>
        <end position="152"/>
    </location>
</feature>
<dbReference type="GO" id="GO:0000287">
    <property type="term" value="F:magnesium ion binding"/>
    <property type="evidence" value="ECO:0007669"/>
    <property type="project" value="InterPro"/>
</dbReference>
<sequence length="567" mass="59660">MTLRLEKPLQPRSHTNGMGRRRGGQKQKGAFQMRNLAKYLVEVLQANGVEVVFGIPGVHSVELYRGLDGSGIRHITPRHEQGAGFMADGYARVTRKPGVCFVITGPGMTNIATAMGQAYGDSIPMLVISTVNSPGELGSGRGHLHEMKNQSALAAEVSAFSHRILTVQEVEPVLARAFALFAAARPRPVHIEIPVSTLQLDASDMPPAQAFRLPLPPAPTPQAVREAVSRLAAAKRPLIIAGGGAIPGAAVIRALALRLGAPVLMTVNARGIVPGDDPLAVPVTGDSPGVAPLIKEADVILALGTELGPTDFADKLPIRQETPGWLIRVDVDPEGLMRGILPDLPILADAAATAAAILDRLPQEPWRIDGWGPSRAAEVRDAAVRTLPTVLKAGLALLDEVMRAQPDAVLVGDSCQPVYAGCSVFGALQPSSWFCSATGFGTLGYALPAAIGAAIGAPSRTVIGLIGDGGIQFTLGELGSAVEAGTAVRMILWNNEGYAEIKRFMRENAIPPLGVDIYTPDFSTIAKSYGWAYEKASSIRALRLALKRPSAGNEIIEIDEAALLAAV</sequence>
<dbReference type="Proteomes" id="UP000248975">
    <property type="component" value="Unassembled WGS sequence"/>
</dbReference>
<dbReference type="Gene3D" id="3.40.50.970">
    <property type="match status" value="2"/>
</dbReference>
<evidence type="ECO:0000313" key="10">
    <source>
        <dbReference type="EMBL" id="PZQ95835.1"/>
    </source>
</evidence>